<dbReference type="SMART" id="SM00028">
    <property type="entry name" value="TPR"/>
    <property type="match status" value="5"/>
</dbReference>
<evidence type="ECO:0000313" key="3">
    <source>
        <dbReference type="Proteomes" id="UP001622594"/>
    </source>
</evidence>
<feature type="compositionally biased region" description="Low complexity" evidence="1">
    <location>
        <begin position="460"/>
        <end position="470"/>
    </location>
</feature>
<organism evidence="2 3">
    <name type="scientific">Streptomyces zaomyceticus</name>
    <dbReference type="NCBI Taxonomy" id="68286"/>
    <lineage>
        <taxon>Bacteria</taxon>
        <taxon>Bacillati</taxon>
        <taxon>Actinomycetota</taxon>
        <taxon>Actinomycetes</taxon>
        <taxon>Kitasatosporales</taxon>
        <taxon>Streptomycetaceae</taxon>
        <taxon>Streptomyces</taxon>
    </lineage>
</organism>
<evidence type="ECO:0008006" key="4">
    <source>
        <dbReference type="Google" id="ProtNLM"/>
    </source>
</evidence>
<gene>
    <name evidence="2" type="ORF">OG814_24530</name>
</gene>
<name>A0ABZ1LHD5_9ACTN</name>
<dbReference type="InterPro" id="IPR019734">
    <property type="entry name" value="TPR_rpt"/>
</dbReference>
<dbReference type="Gene3D" id="1.25.40.10">
    <property type="entry name" value="Tetratricopeptide repeat domain"/>
    <property type="match status" value="3"/>
</dbReference>
<feature type="compositionally biased region" description="Low complexity" evidence="1">
    <location>
        <begin position="490"/>
        <end position="513"/>
    </location>
</feature>
<dbReference type="InterPro" id="IPR044650">
    <property type="entry name" value="SRFR1-like"/>
</dbReference>
<dbReference type="PANTHER" id="PTHR44749">
    <property type="entry name" value="SUPPRESSOR OF RPS4-RLD 1"/>
    <property type="match status" value="1"/>
</dbReference>
<dbReference type="RefSeq" id="WP_371636337.1">
    <property type="nucleotide sequence ID" value="NZ_CP108062.1"/>
</dbReference>
<keyword evidence="3" id="KW-1185">Reference proteome</keyword>
<evidence type="ECO:0000313" key="2">
    <source>
        <dbReference type="EMBL" id="WTR72220.1"/>
    </source>
</evidence>
<sequence length="521" mass="55458">MKTQNVSRTVLAAGVGAVLAATALLYVPELLGQGPPSPPGPAERATIAAHAGAQAALLDLTALITDREKWLRDHPDDEASWAELGAAYTERGTRLGDVRDYPRAEEALRRSLAEKPAAEGNLDAQLGLGALAGARGDWKSAKEWGEKVRKADPRRWPAYPVLMDAYNGLGEYKAARQAMESLEGLRKGAVVRSRASQTYRDRGWREDADAAALDAVALAETGAEKAASLARLGDLAWERGEPDEALVRYGAALGLVRDHGPSLAGRARALAALGRIDEAVRDWRAALARLPLPEYVLEAGELYESLGRDADAGALYERLRTGPWARGAVSLALLDADHGNPAAAVTRMRAEWARGHRSVRVADALGWALHRSGASKEALEYAKRATEEGLRSALFTYHRGEIERALTDAGPARRHLSEALRINPWFSPLLAPRAKEALAVLGEPSDELPPELRPEPVAPQTPQTPLSPQQRAQSPRKQVAAAGSTDLSEAPDAADAANPGEAAAPETPEAKPAGSGGPVTE</sequence>
<evidence type="ECO:0000256" key="1">
    <source>
        <dbReference type="SAM" id="MobiDB-lite"/>
    </source>
</evidence>
<reference evidence="2 3" key="1">
    <citation type="submission" date="2022-10" db="EMBL/GenBank/DDBJ databases">
        <title>The complete genomes of actinobacterial strains from the NBC collection.</title>
        <authorList>
            <person name="Joergensen T.S."/>
            <person name="Alvarez Arevalo M."/>
            <person name="Sterndorff E.B."/>
            <person name="Faurdal D."/>
            <person name="Vuksanovic O."/>
            <person name="Mourched A.-S."/>
            <person name="Charusanti P."/>
            <person name="Shaw S."/>
            <person name="Blin K."/>
            <person name="Weber T."/>
        </authorList>
    </citation>
    <scope>NUCLEOTIDE SEQUENCE [LARGE SCALE GENOMIC DNA]</scope>
    <source>
        <strain evidence="2 3">NBC_00123</strain>
    </source>
</reference>
<dbReference type="Proteomes" id="UP001622594">
    <property type="component" value="Chromosome"/>
</dbReference>
<dbReference type="EMBL" id="CP108188">
    <property type="protein sequence ID" value="WTR72220.1"/>
    <property type="molecule type" value="Genomic_DNA"/>
</dbReference>
<dbReference type="InterPro" id="IPR011990">
    <property type="entry name" value="TPR-like_helical_dom_sf"/>
</dbReference>
<dbReference type="PANTHER" id="PTHR44749:SF1">
    <property type="entry name" value="TETRATRICOPEPTIDE-LIKE HELICAL DOMAIN-CONTAINING PROTEIN"/>
    <property type="match status" value="1"/>
</dbReference>
<accession>A0ABZ1LHD5</accession>
<proteinExistence type="predicted"/>
<protein>
    <recommendedName>
        <fullName evidence="4">Tetratricopeptide repeat protein</fullName>
    </recommendedName>
</protein>
<dbReference type="SUPFAM" id="SSF48452">
    <property type="entry name" value="TPR-like"/>
    <property type="match status" value="2"/>
</dbReference>
<feature type="region of interest" description="Disordered" evidence="1">
    <location>
        <begin position="445"/>
        <end position="521"/>
    </location>
</feature>